<evidence type="ECO:0000256" key="5">
    <source>
        <dbReference type="RuleBase" id="RU362057"/>
    </source>
</evidence>
<dbReference type="Pfam" id="PF00201">
    <property type="entry name" value="UDPGT"/>
    <property type="match status" value="1"/>
</dbReference>
<keyword evidence="2 4" id="KW-0328">Glycosyltransferase</keyword>
<keyword evidence="3 4" id="KW-0808">Transferase</keyword>
<dbReference type="FunFam" id="3.40.50.2000:FF:000056">
    <property type="entry name" value="Glycosyltransferase"/>
    <property type="match status" value="1"/>
</dbReference>
<dbReference type="PANTHER" id="PTHR48046:SF6">
    <property type="entry name" value="GLYCOSYLTRANSFERASE"/>
    <property type="match status" value="1"/>
</dbReference>
<evidence type="ECO:0000313" key="7">
    <source>
        <dbReference type="Proteomes" id="UP001634393"/>
    </source>
</evidence>
<organism evidence="6 7">
    <name type="scientific">Penstemon smallii</name>
    <dbReference type="NCBI Taxonomy" id="265156"/>
    <lineage>
        <taxon>Eukaryota</taxon>
        <taxon>Viridiplantae</taxon>
        <taxon>Streptophyta</taxon>
        <taxon>Embryophyta</taxon>
        <taxon>Tracheophyta</taxon>
        <taxon>Spermatophyta</taxon>
        <taxon>Magnoliopsida</taxon>
        <taxon>eudicotyledons</taxon>
        <taxon>Gunneridae</taxon>
        <taxon>Pentapetalae</taxon>
        <taxon>asterids</taxon>
        <taxon>lamiids</taxon>
        <taxon>Lamiales</taxon>
        <taxon>Plantaginaceae</taxon>
        <taxon>Cheloneae</taxon>
        <taxon>Penstemon</taxon>
    </lineage>
</organism>
<sequence length="475" mass="52904">MEEAPNKPLPTHVAMLPTPGMGHLIPFIELARKLNQQHNFITITFILPDDGLNMKPQKALLKSINFINTIFLPPVNFDDLPENTTLETRISLTVIRSLHSVRESLSQLNESIGLSAFIVDMFGALSFDVVKDLGVPLYIFFTSAAMILSLALHFPKLDELTDSEYRDLPEPVKIPGCVPVHGSDFPDTLQDKKSQTYEGMLELCRKYQLAEGILVNGFLDLEPDIYKAFEAQDHGLGGINIPPVYPVGPLVRTRLGDNNEDDKVECLKWLDEQPNGSVLFVSFGSGGTLSREQLKELGLGLEMSGQRFLWVVKSPSHDKVKYATYFTFADDDLDPLEFIERTNAKGFLLAQWAPQIEILSHRAVGGFVTHCGWNSTLESIIHGVPLIAWPLFAEQKMNAVLLSEDLKVAFRVRENENGVVDSEQIAKLGTSLIEGEEGMELRNRIRNIQGAAIQALSQDGHSTKSLAKVVEKWIN</sequence>
<evidence type="ECO:0000256" key="1">
    <source>
        <dbReference type="ARBA" id="ARBA00009995"/>
    </source>
</evidence>
<dbReference type="EC" id="2.4.1.-" evidence="5"/>
<keyword evidence="7" id="KW-1185">Reference proteome</keyword>
<evidence type="ECO:0000256" key="3">
    <source>
        <dbReference type="ARBA" id="ARBA00022679"/>
    </source>
</evidence>
<dbReference type="PANTHER" id="PTHR48046">
    <property type="entry name" value="UDP-GLYCOSYLTRANSFERASE 72E1"/>
    <property type="match status" value="1"/>
</dbReference>
<dbReference type="EMBL" id="JBJXBP010000007">
    <property type="protein sequence ID" value="KAL3818263.1"/>
    <property type="molecule type" value="Genomic_DNA"/>
</dbReference>
<evidence type="ECO:0000256" key="2">
    <source>
        <dbReference type="ARBA" id="ARBA00022676"/>
    </source>
</evidence>
<dbReference type="CDD" id="cd03784">
    <property type="entry name" value="GT1_Gtf-like"/>
    <property type="match status" value="1"/>
</dbReference>
<dbReference type="SUPFAM" id="SSF53756">
    <property type="entry name" value="UDP-Glycosyltransferase/glycogen phosphorylase"/>
    <property type="match status" value="1"/>
</dbReference>
<dbReference type="FunFam" id="3.40.50.2000:FF:000054">
    <property type="entry name" value="Glycosyltransferase"/>
    <property type="match status" value="1"/>
</dbReference>
<proteinExistence type="inferred from homology"/>
<dbReference type="PROSITE" id="PS00375">
    <property type="entry name" value="UDPGT"/>
    <property type="match status" value="1"/>
</dbReference>
<evidence type="ECO:0000256" key="4">
    <source>
        <dbReference type="RuleBase" id="RU003718"/>
    </source>
</evidence>
<gene>
    <name evidence="6" type="ORF">ACJIZ3_004168</name>
</gene>
<name>A0ABD3S1H9_9LAMI</name>
<comment type="caution">
    <text evidence="6">The sequence shown here is derived from an EMBL/GenBank/DDBJ whole genome shotgun (WGS) entry which is preliminary data.</text>
</comment>
<dbReference type="InterPro" id="IPR002213">
    <property type="entry name" value="UDP_glucos_trans"/>
</dbReference>
<evidence type="ECO:0000313" key="6">
    <source>
        <dbReference type="EMBL" id="KAL3818263.1"/>
    </source>
</evidence>
<accession>A0ABD3S1H9</accession>
<dbReference type="Gene3D" id="3.40.50.2000">
    <property type="entry name" value="Glycogen Phosphorylase B"/>
    <property type="match status" value="2"/>
</dbReference>
<dbReference type="InterPro" id="IPR035595">
    <property type="entry name" value="UDP_glycos_trans_CS"/>
</dbReference>
<dbReference type="GO" id="GO:0016757">
    <property type="term" value="F:glycosyltransferase activity"/>
    <property type="evidence" value="ECO:0007669"/>
    <property type="project" value="UniProtKB-KW"/>
</dbReference>
<dbReference type="Proteomes" id="UP001634393">
    <property type="component" value="Unassembled WGS sequence"/>
</dbReference>
<protein>
    <recommendedName>
        <fullName evidence="5">Glycosyltransferase</fullName>
        <ecNumber evidence="5">2.4.1.-</ecNumber>
    </recommendedName>
</protein>
<comment type="similarity">
    <text evidence="1 4">Belongs to the UDP-glycosyltransferase family.</text>
</comment>
<reference evidence="6 7" key="1">
    <citation type="submission" date="2024-12" db="EMBL/GenBank/DDBJ databases">
        <title>The unique morphological basis and parallel evolutionary history of personate flowers in Penstemon.</title>
        <authorList>
            <person name="Depatie T.H."/>
            <person name="Wessinger C.A."/>
        </authorList>
    </citation>
    <scope>NUCLEOTIDE SEQUENCE [LARGE SCALE GENOMIC DNA]</scope>
    <source>
        <strain evidence="6">WTNN_2</strain>
        <tissue evidence="6">Leaf</tissue>
    </source>
</reference>
<dbReference type="AlphaFoldDB" id="A0ABD3S1H9"/>